<reference evidence="2 3" key="1">
    <citation type="journal article" date="2016" name="Fungal Biol.">
        <title>The genome of Xylona heveae provides a window into fungal endophytism.</title>
        <authorList>
            <person name="Gazis R."/>
            <person name="Kuo A."/>
            <person name="Riley R."/>
            <person name="LaButti K."/>
            <person name="Lipzen A."/>
            <person name="Lin J."/>
            <person name="Amirebrahimi M."/>
            <person name="Hesse C.N."/>
            <person name="Spatafora J.W."/>
            <person name="Henrissat B."/>
            <person name="Hainaut M."/>
            <person name="Grigoriev I.V."/>
            <person name="Hibbett D.S."/>
        </authorList>
    </citation>
    <scope>NUCLEOTIDE SEQUENCE [LARGE SCALE GENOMIC DNA]</scope>
    <source>
        <strain evidence="2 3">TC161</strain>
    </source>
</reference>
<keyword evidence="1" id="KW-0812">Transmembrane</keyword>
<keyword evidence="1" id="KW-1133">Transmembrane helix</keyword>
<keyword evidence="3" id="KW-1185">Reference proteome</keyword>
<accession>A0A165GUW2</accession>
<dbReference type="Proteomes" id="UP000076632">
    <property type="component" value="Unassembled WGS sequence"/>
</dbReference>
<gene>
    <name evidence="2" type="ORF">L228DRAFT_130118</name>
</gene>
<evidence type="ECO:0000313" key="3">
    <source>
        <dbReference type="Proteomes" id="UP000076632"/>
    </source>
</evidence>
<keyword evidence="1" id="KW-0472">Membrane</keyword>
<protein>
    <submittedName>
        <fullName evidence="2">Uncharacterized protein</fullName>
    </submittedName>
</protein>
<proteinExistence type="predicted"/>
<name>A0A165GUW2_XYLHT</name>
<sequence length="107" mass="11558">MPFPADYCSLRTTVPCGLLSPTGYCSLWTTVPCGLSFPGGLFSARDNLPPGNAVRKGRPPPWDGFPQVSLDPMAQHKVRLIITMSVIFFGGVVWGIVNYVFKPSAKG</sequence>
<dbReference type="InParanoid" id="A0A165GUW2"/>
<feature type="transmembrane region" description="Helical" evidence="1">
    <location>
        <begin position="80"/>
        <end position="101"/>
    </location>
</feature>
<dbReference type="EMBL" id="KV407458">
    <property type="protein sequence ID" value="KZF22624.1"/>
    <property type="molecule type" value="Genomic_DNA"/>
</dbReference>
<dbReference type="AlphaFoldDB" id="A0A165GUW2"/>
<evidence type="ECO:0000313" key="2">
    <source>
        <dbReference type="EMBL" id="KZF22624.1"/>
    </source>
</evidence>
<dbReference type="GeneID" id="28894237"/>
<evidence type="ECO:0000256" key="1">
    <source>
        <dbReference type="SAM" id="Phobius"/>
    </source>
</evidence>
<dbReference type="RefSeq" id="XP_018188179.1">
    <property type="nucleotide sequence ID" value="XM_018329100.1"/>
</dbReference>
<organism evidence="2 3">
    <name type="scientific">Xylona heveae (strain CBS 132557 / TC161)</name>
    <dbReference type="NCBI Taxonomy" id="1328760"/>
    <lineage>
        <taxon>Eukaryota</taxon>
        <taxon>Fungi</taxon>
        <taxon>Dikarya</taxon>
        <taxon>Ascomycota</taxon>
        <taxon>Pezizomycotina</taxon>
        <taxon>Xylonomycetes</taxon>
        <taxon>Xylonales</taxon>
        <taxon>Xylonaceae</taxon>
        <taxon>Xylona</taxon>
    </lineage>
</organism>